<protein>
    <submittedName>
        <fullName evidence="2">Uncharacterized protein</fullName>
    </submittedName>
</protein>
<evidence type="ECO:0000313" key="3">
    <source>
        <dbReference type="Proteomes" id="UP000662857"/>
    </source>
</evidence>
<accession>A0A895YS75</accession>
<proteinExistence type="predicted"/>
<reference evidence="2" key="1">
    <citation type="submission" date="2021-02" db="EMBL/GenBank/DDBJ databases">
        <title>Natrosporangium hydrolyticum gen. nov., sp. nov, a haloalkaliphilic actinobacterium from a soda solonchak soil.</title>
        <authorList>
            <person name="Sorokin D.Y."/>
            <person name="Khijniak T.V."/>
            <person name="Zakharycheva A.P."/>
            <person name="Boueva O.V."/>
            <person name="Ariskina E.V."/>
            <person name="Hahnke R.L."/>
            <person name="Bunk B."/>
            <person name="Sproer C."/>
            <person name="Schumann P."/>
            <person name="Evtushenko L.I."/>
            <person name="Kublanov I.V."/>
        </authorList>
    </citation>
    <scope>NUCLEOTIDE SEQUENCE</scope>
    <source>
        <strain evidence="2">DSM 106523</strain>
    </source>
</reference>
<evidence type="ECO:0000313" key="2">
    <source>
        <dbReference type="EMBL" id="QSB16868.1"/>
    </source>
</evidence>
<name>A0A895YS75_9ACTN</name>
<dbReference type="AlphaFoldDB" id="A0A895YS75"/>
<feature type="region of interest" description="Disordered" evidence="1">
    <location>
        <begin position="170"/>
        <end position="190"/>
    </location>
</feature>
<evidence type="ECO:0000256" key="1">
    <source>
        <dbReference type="SAM" id="MobiDB-lite"/>
    </source>
</evidence>
<gene>
    <name evidence="2" type="ORF">JQS43_11620</name>
</gene>
<keyword evidence="3" id="KW-1185">Reference proteome</keyword>
<sequence>MNSADLDALTPAEVETYLASAGWVEQQRAPHAVLWTTGEGDDEVELLLPLNPAYRDYSARLRETVRTIALAEERDAREVLADLTATTVDTQRFRLLPDLPSGSIPLVDIVDVTRGVRDLMFTAAHATVIDTPMVVQPRPRPQEANRFVRGVRLVAPTPGSFVLSVHIPLDRQREPGRPPRQTSPDSSPLPLSRRVALKLHQAVAATCVAADEAAGRDSLLPFTDRAADGVSADLCEAISLVGRGQPFDLQFAWAQALPTRLGGNGFAFDRRRIDIIKAAATDLPSMAADSDAVVVARVVRLDRTVQATGTVTLRGALEGRTGPRSEVRLTASLPSHFYDTAVVAHRSRRRVRVVGSLRGRELHAVTAVHLLDDEP</sequence>
<dbReference type="KEGG" id="nhy:JQS43_11620"/>
<dbReference type="RefSeq" id="WP_239679106.1">
    <property type="nucleotide sequence ID" value="NZ_CP070499.1"/>
</dbReference>
<dbReference type="Proteomes" id="UP000662857">
    <property type="component" value="Chromosome"/>
</dbReference>
<dbReference type="EMBL" id="CP070499">
    <property type="protein sequence ID" value="QSB16868.1"/>
    <property type="molecule type" value="Genomic_DNA"/>
</dbReference>
<organism evidence="2 3">
    <name type="scientific">Natronosporangium hydrolyticum</name>
    <dbReference type="NCBI Taxonomy" id="2811111"/>
    <lineage>
        <taxon>Bacteria</taxon>
        <taxon>Bacillati</taxon>
        <taxon>Actinomycetota</taxon>
        <taxon>Actinomycetes</taxon>
        <taxon>Micromonosporales</taxon>
        <taxon>Micromonosporaceae</taxon>
        <taxon>Natronosporangium</taxon>
    </lineage>
</organism>